<evidence type="ECO:0000256" key="2">
    <source>
        <dbReference type="SAM" id="Phobius"/>
    </source>
</evidence>
<keyword evidence="2" id="KW-1133">Transmembrane helix</keyword>
<gene>
    <name evidence="3" type="ORF">GCM10010361_25840</name>
</gene>
<name>A0ABP3JPZ3_9ACTN</name>
<comment type="caution">
    <text evidence="3">The sequence shown here is derived from an EMBL/GenBank/DDBJ whole genome shotgun (WGS) entry which is preliminary data.</text>
</comment>
<evidence type="ECO:0000313" key="3">
    <source>
        <dbReference type="EMBL" id="GAA0460777.1"/>
    </source>
</evidence>
<feature type="transmembrane region" description="Helical" evidence="2">
    <location>
        <begin position="182"/>
        <end position="202"/>
    </location>
</feature>
<keyword evidence="4" id="KW-1185">Reference proteome</keyword>
<evidence type="ECO:0000313" key="4">
    <source>
        <dbReference type="Proteomes" id="UP001500909"/>
    </source>
</evidence>
<accession>A0ABP3JPZ3</accession>
<reference evidence="4" key="1">
    <citation type="journal article" date="2019" name="Int. J. Syst. Evol. Microbiol.">
        <title>The Global Catalogue of Microorganisms (GCM) 10K type strain sequencing project: providing services to taxonomists for standard genome sequencing and annotation.</title>
        <authorList>
            <consortium name="The Broad Institute Genomics Platform"/>
            <consortium name="The Broad Institute Genome Sequencing Center for Infectious Disease"/>
            <person name="Wu L."/>
            <person name="Ma J."/>
        </authorList>
    </citation>
    <scope>NUCLEOTIDE SEQUENCE [LARGE SCALE GENOMIC DNA]</scope>
    <source>
        <strain evidence="4">JCM 4805</strain>
    </source>
</reference>
<feature type="region of interest" description="Disordered" evidence="1">
    <location>
        <begin position="381"/>
        <end position="400"/>
    </location>
</feature>
<evidence type="ECO:0000256" key="1">
    <source>
        <dbReference type="SAM" id="MobiDB-lite"/>
    </source>
</evidence>
<dbReference type="Proteomes" id="UP001500909">
    <property type="component" value="Unassembled WGS sequence"/>
</dbReference>
<feature type="transmembrane region" description="Helical" evidence="2">
    <location>
        <begin position="268"/>
        <end position="287"/>
    </location>
</feature>
<feature type="transmembrane region" description="Helical" evidence="2">
    <location>
        <begin position="27"/>
        <end position="46"/>
    </location>
</feature>
<organism evidence="3 4">
    <name type="scientific">Streptomyces olivaceiscleroticus</name>
    <dbReference type="NCBI Taxonomy" id="68245"/>
    <lineage>
        <taxon>Bacteria</taxon>
        <taxon>Bacillati</taxon>
        <taxon>Actinomycetota</taxon>
        <taxon>Actinomycetes</taxon>
        <taxon>Kitasatosporales</taxon>
        <taxon>Streptomycetaceae</taxon>
        <taxon>Streptomyces</taxon>
    </lineage>
</organism>
<dbReference type="RefSeq" id="WP_346095100.1">
    <property type="nucleotide sequence ID" value="NZ_BAAABY010000021.1"/>
</dbReference>
<proteinExistence type="predicted"/>
<keyword evidence="2" id="KW-0812">Transmembrane</keyword>
<sequence>MAGHWGITAGQRGGGADASERPGARRVIVAAAPFPVAAAVVATAYARLAERLPETLATHFRADGHADGFSSAGGFLAAGIGTLLVLGALFGLVVLLPAAGRRTGAVRRTREGRRADGVPRVDARPASAAKGRASAAKARPGSAIGAARAVITVGYGVAGLVAYAFVATLYVNAAAGGDRAAAALPLSQLAAAFGTGVVAAALGRLLAGKDTPLPDDGSGGDAPRLALADSEVAGWSRTISSPVLYALGLVLLAAGLVTGPVAGWSAASGPIVGALLVLALAGLRVAADRRGLTVTPPLLPYPRMRIPLERIREADSREIAALREFGGWGYRMRPGRSGFVLRSGEALSLRLVSGKEFVVTVGDAATAAALLNTLVDRADTGPKGADIGPKGTDAEPEGTA</sequence>
<keyword evidence="2" id="KW-0472">Membrane</keyword>
<feature type="transmembrane region" description="Helical" evidence="2">
    <location>
        <begin position="149"/>
        <end position="170"/>
    </location>
</feature>
<dbReference type="EMBL" id="BAAABY010000021">
    <property type="protein sequence ID" value="GAA0460777.1"/>
    <property type="molecule type" value="Genomic_DNA"/>
</dbReference>
<protein>
    <recommendedName>
        <fullName evidence="5">DUF1648 domain-containing protein</fullName>
    </recommendedName>
</protein>
<feature type="transmembrane region" description="Helical" evidence="2">
    <location>
        <begin position="75"/>
        <end position="100"/>
    </location>
</feature>
<feature type="transmembrane region" description="Helical" evidence="2">
    <location>
        <begin position="243"/>
        <end position="262"/>
    </location>
</feature>
<evidence type="ECO:0008006" key="5">
    <source>
        <dbReference type="Google" id="ProtNLM"/>
    </source>
</evidence>
<feature type="region of interest" description="Disordered" evidence="1">
    <location>
        <begin position="1"/>
        <end position="20"/>
    </location>
</feature>